<proteinExistence type="predicted"/>
<accession>A0A7G6X7A5</accession>
<keyword evidence="3" id="KW-1185">Reference proteome</keyword>
<organism evidence="2 3">
    <name type="scientific">Kribbella qitaiheensis</name>
    <dbReference type="NCBI Taxonomy" id="1544730"/>
    <lineage>
        <taxon>Bacteria</taxon>
        <taxon>Bacillati</taxon>
        <taxon>Actinomycetota</taxon>
        <taxon>Actinomycetes</taxon>
        <taxon>Propionibacteriales</taxon>
        <taxon>Kribbellaceae</taxon>
        <taxon>Kribbella</taxon>
    </lineage>
</organism>
<keyword evidence="1" id="KW-0812">Transmembrane</keyword>
<name>A0A7G6X7A5_9ACTN</name>
<reference evidence="2 3" key="2">
    <citation type="journal article" date="2020" name="Microbiol. Resour. Announc.">
        <title>Antarctic desert soil bacteria exhibit high novel natural product potential, evaluated through long-read genome sequencing and comparative genomics.</title>
        <authorList>
            <person name="Benaud N."/>
            <person name="Edwards R.J."/>
            <person name="Amos T.G."/>
            <person name="D'Agostino P.M."/>
            <person name="Gutierrez-Chavez C."/>
            <person name="Montgomery K."/>
            <person name="Nicetic I."/>
            <person name="Ferrari B.C."/>
        </authorList>
    </citation>
    <scope>NUCLEOTIDE SEQUENCE [LARGE SCALE GENOMIC DNA]</scope>
    <source>
        <strain evidence="2 3">SPB151</strain>
    </source>
</reference>
<gene>
    <name evidence="2" type="ORF">F1D05_34710</name>
</gene>
<reference evidence="3" key="1">
    <citation type="submission" date="2019-09" db="EMBL/GenBank/DDBJ databases">
        <title>Antimicrobial potential of Antarctic Bacteria.</title>
        <authorList>
            <person name="Benaud N."/>
            <person name="Edwards R.J."/>
            <person name="Ferrari B.C."/>
        </authorList>
    </citation>
    <scope>NUCLEOTIDE SEQUENCE [LARGE SCALE GENOMIC DNA]</scope>
    <source>
        <strain evidence="3">SPB151</strain>
    </source>
</reference>
<dbReference type="EMBL" id="CP043661">
    <property type="protein sequence ID" value="QNE22120.1"/>
    <property type="molecule type" value="Genomic_DNA"/>
</dbReference>
<dbReference type="Proteomes" id="UP000515563">
    <property type="component" value="Chromosome"/>
</dbReference>
<sequence>MRTEEDLRNAFDHLADSAPDPSNILAAQEPKPVRRSRTPLVLGAVLATTAAVVAVPVIVNHNKQQTVQPATQPPTRPANDSWRDRLNFPQPANLPYFDSSAFGRHSQGVILTSETSTCVVNAYAKGAFDAGSIPPGSQRIKINGTLGYVAVLADPFSPQAPKVKWAVWEPAPNTWMTTYCQRSHKVDPAGAVALAKVADLSEQRLPAPYRIGYVPAGLNVTSLSVIPHSSATSEAEQDFIAYLGTDQDEAENPSTGQLPHAQITYLTADSATATHLPKNAEQLTINGRTAYLGTDEGPNVLAIKGEGFQVRIELGGTVPNERGELIKIAKGMDLTANPHDLRAWFDAAVAIP</sequence>
<keyword evidence="1" id="KW-0472">Membrane</keyword>
<evidence type="ECO:0000313" key="2">
    <source>
        <dbReference type="EMBL" id="QNE22120.1"/>
    </source>
</evidence>
<dbReference type="AlphaFoldDB" id="A0A7G6X7A5"/>
<protein>
    <submittedName>
        <fullName evidence="2">Uncharacterized protein</fullName>
    </submittedName>
</protein>
<dbReference type="KEGG" id="kqi:F1D05_34710"/>
<feature type="transmembrane region" description="Helical" evidence="1">
    <location>
        <begin position="40"/>
        <end position="59"/>
    </location>
</feature>
<dbReference type="RefSeq" id="WP_185444531.1">
    <property type="nucleotide sequence ID" value="NZ_CP043661.1"/>
</dbReference>
<evidence type="ECO:0000256" key="1">
    <source>
        <dbReference type="SAM" id="Phobius"/>
    </source>
</evidence>
<evidence type="ECO:0000313" key="3">
    <source>
        <dbReference type="Proteomes" id="UP000515563"/>
    </source>
</evidence>
<keyword evidence="1" id="KW-1133">Transmembrane helix</keyword>